<dbReference type="EMBL" id="GAIX01007862">
    <property type="protein sequence ID" value="JAA84698.1"/>
    <property type="molecule type" value="Transcribed_RNA"/>
</dbReference>
<dbReference type="AlphaFoldDB" id="S4P728"/>
<proteinExistence type="predicted"/>
<name>S4P728_9NEOP</name>
<reference evidence="1" key="2">
    <citation type="submission" date="2013-05" db="EMBL/GenBank/DDBJ databases">
        <authorList>
            <person name="Carter J.-M."/>
            <person name="Baker S.C."/>
            <person name="Pink R."/>
            <person name="Carter D.R.F."/>
            <person name="Collins A."/>
            <person name="Tomlin J."/>
            <person name="Gibbs M."/>
            <person name="Breuker C.J."/>
        </authorList>
    </citation>
    <scope>NUCLEOTIDE SEQUENCE</scope>
    <source>
        <tissue evidence="1">Ovary</tissue>
    </source>
</reference>
<reference evidence="1" key="1">
    <citation type="journal article" date="2013" name="BMC Genomics">
        <title>Unscrambling butterfly oogenesis.</title>
        <authorList>
            <person name="Carter J.M."/>
            <person name="Baker S.C."/>
            <person name="Pink R."/>
            <person name="Carter D.R."/>
            <person name="Collins A."/>
            <person name="Tomlin J."/>
            <person name="Gibbs M."/>
            <person name="Breuker C.J."/>
        </authorList>
    </citation>
    <scope>NUCLEOTIDE SEQUENCE</scope>
    <source>
        <tissue evidence="1">Ovary</tissue>
    </source>
</reference>
<evidence type="ECO:0000313" key="1">
    <source>
        <dbReference type="EMBL" id="JAA84698.1"/>
    </source>
</evidence>
<sequence>EDLVKLVSLYGLRYEKNAGNALPALVESLKKRAPDCAKIPVLVLEYGGAHARQSDLFGLQDAEKITKRLFRGLSGVENIYT</sequence>
<feature type="non-terminal residue" evidence="1">
    <location>
        <position position="1"/>
    </location>
</feature>
<accession>S4P728</accession>
<organism evidence="1">
    <name type="scientific">Pararge aegeria</name>
    <name type="common">speckled wood butterfly</name>
    <dbReference type="NCBI Taxonomy" id="116150"/>
    <lineage>
        <taxon>Eukaryota</taxon>
        <taxon>Metazoa</taxon>
        <taxon>Ecdysozoa</taxon>
        <taxon>Arthropoda</taxon>
        <taxon>Hexapoda</taxon>
        <taxon>Insecta</taxon>
        <taxon>Pterygota</taxon>
        <taxon>Neoptera</taxon>
        <taxon>Endopterygota</taxon>
        <taxon>Lepidoptera</taxon>
        <taxon>Glossata</taxon>
        <taxon>Ditrysia</taxon>
        <taxon>Papilionoidea</taxon>
        <taxon>Nymphalidae</taxon>
        <taxon>Satyrinae</taxon>
        <taxon>Satyrini</taxon>
        <taxon>Parargina</taxon>
        <taxon>Pararge</taxon>
    </lineage>
</organism>
<feature type="non-terminal residue" evidence="1">
    <location>
        <position position="81"/>
    </location>
</feature>
<protein>
    <submittedName>
        <fullName evidence="1">Vacuolar protein sorting-associated protein 45</fullName>
    </submittedName>
</protein>